<evidence type="ECO:0000313" key="2">
    <source>
        <dbReference type="EMBL" id="GAA4748988.1"/>
    </source>
</evidence>
<dbReference type="InterPro" id="IPR003018">
    <property type="entry name" value="GAF"/>
</dbReference>
<keyword evidence="3" id="KW-1185">Reference proteome</keyword>
<feature type="domain" description="GAF" evidence="1">
    <location>
        <begin position="263"/>
        <end position="404"/>
    </location>
</feature>
<dbReference type="SUPFAM" id="SSF55781">
    <property type="entry name" value="GAF domain-like"/>
    <property type="match status" value="1"/>
</dbReference>
<proteinExistence type="predicted"/>
<protein>
    <recommendedName>
        <fullName evidence="1">GAF domain-containing protein</fullName>
    </recommendedName>
</protein>
<dbReference type="SUPFAM" id="SSF52266">
    <property type="entry name" value="SGNH hydrolase"/>
    <property type="match status" value="1"/>
</dbReference>
<dbReference type="Gene3D" id="3.40.50.1110">
    <property type="entry name" value="SGNH hydrolase"/>
    <property type="match status" value="1"/>
</dbReference>
<evidence type="ECO:0000259" key="1">
    <source>
        <dbReference type="SMART" id="SM00065"/>
    </source>
</evidence>
<accession>A0ABP8Z8Q1</accession>
<gene>
    <name evidence="2" type="ORF">GCM10025783_21440</name>
</gene>
<reference evidence="3" key="1">
    <citation type="journal article" date="2019" name="Int. J. Syst. Evol. Microbiol.">
        <title>The Global Catalogue of Microorganisms (GCM) 10K type strain sequencing project: providing services to taxonomists for standard genome sequencing and annotation.</title>
        <authorList>
            <consortium name="The Broad Institute Genomics Platform"/>
            <consortium name="The Broad Institute Genome Sequencing Center for Infectious Disease"/>
            <person name="Wu L."/>
            <person name="Ma J."/>
        </authorList>
    </citation>
    <scope>NUCLEOTIDE SEQUENCE [LARGE SCALE GENOMIC DNA]</scope>
    <source>
        <strain evidence="3">JCM 19015</strain>
    </source>
</reference>
<dbReference type="InterPro" id="IPR036514">
    <property type="entry name" value="SGNH_hydro_sf"/>
</dbReference>
<sequence length="415" mass="44753">MHLYELLRSSMRLWYARMLTYAPTTPSPRTSPTTTVGIGDPDHVLVIGNGPLHGWGVASHGVSVVGHLGRDLWTRTSRPTRVDLVGDERMTAASATAWVNGRIDERYDAVVVALGMNDALRLEPVDRWAASLDRLLDDIRAHVDLATPIVLVEPPRIRAYVMARGLLGVIAEHHARRLVDVLHRAAERSSRITVIPAPVERFEADRPLGSSEGYRHWAAQLGERLAPVLDAVRTARPAHPAVAAAEHDWAGTARALESAVAPSGDDALQGVTRRAQEYFGVALAAVNLVDGGRTWFVAETGGAPVSAPSELTYCATTVAQDAPLVVPDAQRDARFRDNPFLDVVQLPFYAGVPLHGTDGRAIGTLCLLDSEAHDSGFAPVADLQRYADEAEVLLQAMEGPAPHESARAVPTPQTV</sequence>
<organism evidence="2 3">
    <name type="scientific">Amnibacterium soli</name>
    <dbReference type="NCBI Taxonomy" id="1282736"/>
    <lineage>
        <taxon>Bacteria</taxon>
        <taxon>Bacillati</taxon>
        <taxon>Actinomycetota</taxon>
        <taxon>Actinomycetes</taxon>
        <taxon>Micrococcales</taxon>
        <taxon>Microbacteriaceae</taxon>
        <taxon>Amnibacterium</taxon>
    </lineage>
</organism>
<evidence type="ECO:0000313" key="3">
    <source>
        <dbReference type="Proteomes" id="UP001500121"/>
    </source>
</evidence>
<dbReference type="PANTHER" id="PTHR43102:SF2">
    <property type="entry name" value="GAF DOMAIN-CONTAINING PROTEIN"/>
    <property type="match status" value="1"/>
</dbReference>
<name>A0ABP8Z8Q1_9MICO</name>
<dbReference type="Gene3D" id="3.30.450.40">
    <property type="match status" value="1"/>
</dbReference>
<dbReference type="EMBL" id="BAABLP010000004">
    <property type="protein sequence ID" value="GAA4748988.1"/>
    <property type="molecule type" value="Genomic_DNA"/>
</dbReference>
<dbReference type="SMART" id="SM00065">
    <property type="entry name" value="GAF"/>
    <property type="match status" value="1"/>
</dbReference>
<dbReference type="Proteomes" id="UP001500121">
    <property type="component" value="Unassembled WGS sequence"/>
</dbReference>
<dbReference type="RefSeq" id="WP_345481172.1">
    <property type="nucleotide sequence ID" value="NZ_BAABLP010000004.1"/>
</dbReference>
<comment type="caution">
    <text evidence="2">The sequence shown here is derived from an EMBL/GenBank/DDBJ whole genome shotgun (WGS) entry which is preliminary data.</text>
</comment>
<dbReference type="InterPro" id="IPR029016">
    <property type="entry name" value="GAF-like_dom_sf"/>
</dbReference>
<dbReference type="Pfam" id="PF01590">
    <property type="entry name" value="GAF"/>
    <property type="match status" value="1"/>
</dbReference>
<dbReference type="PANTHER" id="PTHR43102">
    <property type="entry name" value="SLR1143 PROTEIN"/>
    <property type="match status" value="1"/>
</dbReference>